<evidence type="ECO:0000256" key="1">
    <source>
        <dbReference type="ARBA" id="ARBA00009437"/>
    </source>
</evidence>
<keyword evidence="7" id="KW-1185">Reference proteome</keyword>
<keyword evidence="4" id="KW-0804">Transcription</keyword>
<dbReference type="SUPFAM" id="SSF53850">
    <property type="entry name" value="Periplasmic binding protein-like II"/>
    <property type="match status" value="1"/>
</dbReference>
<feature type="domain" description="HTH lysR-type" evidence="5">
    <location>
        <begin position="1"/>
        <end position="58"/>
    </location>
</feature>
<evidence type="ECO:0000256" key="3">
    <source>
        <dbReference type="ARBA" id="ARBA00023125"/>
    </source>
</evidence>
<dbReference type="InterPro" id="IPR036390">
    <property type="entry name" value="WH_DNA-bd_sf"/>
</dbReference>
<comment type="similarity">
    <text evidence="1">Belongs to the LysR transcriptional regulatory family.</text>
</comment>
<evidence type="ECO:0000256" key="4">
    <source>
        <dbReference type="ARBA" id="ARBA00023163"/>
    </source>
</evidence>
<dbReference type="GO" id="GO:0003700">
    <property type="term" value="F:DNA-binding transcription factor activity"/>
    <property type="evidence" value="ECO:0007669"/>
    <property type="project" value="InterPro"/>
</dbReference>
<dbReference type="PROSITE" id="PS50931">
    <property type="entry name" value="HTH_LYSR"/>
    <property type="match status" value="1"/>
</dbReference>
<dbReference type="InterPro" id="IPR005119">
    <property type="entry name" value="LysR_subst-bd"/>
</dbReference>
<dbReference type="SUPFAM" id="SSF46785">
    <property type="entry name" value="Winged helix' DNA-binding domain"/>
    <property type="match status" value="1"/>
</dbReference>
<dbReference type="Proteomes" id="UP000199331">
    <property type="component" value="Unassembled WGS sequence"/>
</dbReference>
<evidence type="ECO:0000259" key="5">
    <source>
        <dbReference type="PROSITE" id="PS50931"/>
    </source>
</evidence>
<dbReference type="Gene3D" id="3.40.190.10">
    <property type="entry name" value="Periplasmic binding protein-like II"/>
    <property type="match status" value="2"/>
</dbReference>
<gene>
    <name evidence="6" type="ORF">SAMN04488060_0200</name>
</gene>
<evidence type="ECO:0000313" key="6">
    <source>
        <dbReference type="EMBL" id="SFO84058.1"/>
    </source>
</evidence>
<dbReference type="EMBL" id="FOWZ01000001">
    <property type="protein sequence ID" value="SFO84058.1"/>
    <property type="molecule type" value="Genomic_DNA"/>
</dbReference>
<dbReference type="Pfam" id="PF00126">
    <property type="entry name" value="HTH_1"/>
    <property type="match status" value="1"/>
</dbReference>
<dbReference type="PANTHER" id="PTHR30427">
    <property type="entry name" value="TRANSCRIPTIONAL ACTIVATOR PROTEIN LYSR"/>
    <property type="match status" value="1"/>
</dbReference>
<dbReference type="InterPro" id="IPR000847">
    <property type="entry name" value="LysR_HTH_N"/>
</dbReference>
<dbReference type="PANTHER" id="PTHR30427:SF1">
    <property type="entry name" value="TRANSCRIPTIONAL ACTIVATOR PROTEIN LYSR"/>
    <property type="match status" value="1"/>
</dbReference>
<keyword evidence="3 6" id="KW-0238">DNA-binding</keyword>
<dbReference type="GO" id="GO:0043565">
    <property type="term" value="F:sequence-specific DNA binding"/>
    <property type="evidence" value="ECO:0007669"/>
    <property type="project" value="TreeGrafter"/>
</dbReference>
<dbReference type="STRING" id="604088.SAMN04488060_0200"/>
<dbReference type="GO" id="GO:0010628">
    <property type="term" value="P:positive regulation of gene expression"/>
    <property type="evidence" value="ECO:0007669"/>
    <property type="project" value="TreeGrafter"/>
</dbReference>
<dbReference type="OrthoDB" id="8479870at2"/>
<accession>A0A1I5KGD2</accession>
<keyword evidence="2" id="KW-0805">Transcription regulation</keyword>
<evidence type="ECO:0000256" key="2">
    <source>
        <dbReference type="ARBA" id="ARBA00023015"/>
    </source>
</evidence>
<dbReference type="Pfam" id="PF03466">
    <property type="entry name" value="LysR_substrate"/>
    <property type="match status" value="1"/>
</dbReference>
<dbReference type="InterPro" id="IPR036388">
    <property type="entry name" value="WH-like_DNA-bd_sf"/>
</dbReference>
<organism evidence="6 7">
    <name type="scientific">Qipengyuania nanhaisediminis</name>
    <dbReference type="NCBI Taxonomy" id="604088"/>
    <lineage>
        <taxon>Bacteria</taxon>
        <taxon>Pseudomonadati</taxon>
        <taxon>Pseudomonadota</taxon>
        <taxon>Alphaproteobacteria</taxon>
        <taxon>Sphingomonadales</taxon>
        <taxon>Erythrobacteraceae</taxon>
        <taxon>Qipengyuania</taxon>
    </lineage>
</organism>
<protein>
    <submittedName>
        <fullName evidence="6">DNA-binding transcriptional regulator, LysR family</fullName>
    </submittedName>
</protein>
<dbReference type="Gene3D" id="1.10.10.10">
    <property type="entry name" value="Winged helix-like DNA-binding domain superfamily/Winged helix DNA-binding domain"/>
    <property type="match status" value="1"/>
</dbReference>
<proteinExistence type="inferred from homology"/>
<dbReference type="PRINTS" id="PR00039">
    <property type="entry name" value="HTHLYSR"/>
</dbReference>
<reference evidence="7" key="1">
    <citation type="submission" date="2016-10" db="EMBL/GenBank/DDBJ databases">
        <authorList>
            <person name="Varghese N."/>
            <person name="Submissions S."/>
        </authorList>
    </citation>
    <scope>NUCLEOTIDE SEQUENCE [LARGE SCALE GENOMIC DNA]</scope>
    <source>
        <strain evidence="7">CGMCC 1.7715</strain>
    </source>
</reference>
<dbReference type="AlphaFoldDB" id="A0A1I5KGD2"/>
<sequence>MRLRQIEIFYHVYRTGSISAAARDLNVSQPSVSKVLRHAEDRLGFALFMRRKGRLIPTAAADELFVEAEDIYARLSTFNRSLENMRSRKGGHLRLGVLPSLSLSVGPELVAHLRYQDPDLSFELTTLHSVEIEAALREKRVDMCIGFEPVDDPRIQNHHVGDGRMVIVSGQPLAGSPGGVSEQVLHGAEMIGISESGPLGAMIRQQLDDRGIVPQEVATAHTYHVALSLVRKEVGLALTDQFTAYSHLGAGLQRYLLSNFPGYSIYAITLADHPDEGKVAPAVDALREVVARVAEGIRSLQPREP</sequence>
<name>A0A1I5KGD2_9SPHN</name>
<dbReference type="RefSeq" id="WP_090476494.1">
    <property type="nucleotide sequence ID" value="NZ_FOWZ01000001.1"/>
</dbReference>
<evidence type="ECO:0000313" key="7">
    <source>
        <dbReference type="Proteomes" id="UP000199331"/>
    </source>
</evidence>